<feature type="region of interest" description="Disordered" evidence="1">
    <location>
        <begin position="110"/>
        <end position="147"/>
    </location>
</feature>
<gene>
    <name evidence="2" type="ORF">UFOVP282_21</name>
    <name evidence="3" type="ORF">UFOVP643_14</name>
</gene>
<proteinExistence type="predicted"/>
<evidence type="ECO:0000256" key="1">
    <source>
        <dbReference type="SAM" id="MobiDB-lite"/>
    </source>
</evidence>
<dbReference type="EMBL" id="LR796289">
    <property type="protein sequence ID" value="CAB4134690.1"/>
    <property type="molecule type" value="Genomic_DNA"/>
</dbReference>
<dbReference type="EMBL" id="LR796619">
    <property type="protein sequence ID" value="CAB4154595.1"/>
    <property type="molecule type" value="Genomic_DNA"/>
</dbReference>
<accession>A0A6J5NBR1</accession>
<sequence length="147" mass="17165">MGFKIINNQKVDENRIEWKFESMDRVFVSNADKFKRNIEFWKAKFNVGHEVQVEILNGVEHVYAQIEADKNTQDVEHEEVHDDSLLEQMSEDFNELLENLENDELTIDQSSIEPDCDEPNAQPSVLEVTENTISTPKRKPRTKTTKL</sequence>
<evidence type="ECO:0000313" key="2">
    <source>
        <dbReference type="EMBL" id="CAB4134690.1"/>
    </source>
</evidence>
<protein>
    <submittedName>
        <fullName evidence="3">Uncharacterized protein</fullName>
    </submittedName>
</protein>
<name>A0A6J5NBR1_9CAUD</name>
<feature type="compositionally biased region" description="Basic residues" evidence="1">
    <location>
        <begin position="136"/>
        <end position="147"/>
    </location>
</feature>
<evidence type="ECO:0000313" key="3">
    <source>
        <dbReference type="EMBL" id="CAB4154595.1"/>
    </source>
</evidence>
<organism evidence="3">
    <name type="scientific">uncultured Caudovirales phage</name>
    <dbReference type="NCBI Taxonomy" id="2100421"/>
    <lineage>
        <taxon>Viruses</taxon>
        <taxon>Duplodnaviria</taxon>
        <taxon>Heunggongvirae</taxon>
        <taxon>Uroviricota</taxon>
        <taxon>Caudoviricetes</taxon>
        <taxon>Peduoviridae</taxon>
        <taxon>Maltschvirus</taxon>
        <taxon>Maltschvirus maltsch</taxon>
    </lineage>
</organism>
<reference evidence="3" key="1">
    <citation type="submission" date="2020-04" db="EMBL/GenBank/DDBJ databases">
        <authorList>
            <person name="Chiriac C."/>
            <person name="Salcher M."/>
            <person name="Ghai R."/>
            <person name="Kavagutti S V."/>
        </authorList>
    </citation>
    <scope>NUCLEOTIDE SEQUENCE</scope>
</reference>